<dbReference type="InterPro" id="IPR008822">
    <property type="entry name" value="Endonuclease_RusA-like"/>
</dbReference>
<proteinExistence type="predicted"/>
<dbReference type="Pfam" id="PF05866">
    <property type="entry name" value="RusA"/>
    <property type="match status" value="1"/>
</dbReference>
<evidence type="ECO:0000313" key="1">
    <source>
        <dbReference type="EMBL" id="DAF64384.1"/>
    </source>
</evidence>
<organism evidence="1">
    <name type="scientific">Siphoviridae sp. ct9UA16</name>
    <dbReference type="NCBI Taxonomy" id="2827793"/>
    <lineage>
        <taxon>Viruses</taxon>
        <taxon>Duplodnaviria</taxon>
        <taxon>Heunggongvirae</taxon>
        <taxon>Uroviricota</taxon>
        <taxon>Caudoviricetes</taxon>
    </lineage>
</organism>
<dbReference type="GO" id="GO:0006310">
    <property type="term" value="P:DNA recombination"/>
    <property type="evidence" value="ECO:0007669"/>
    <property type="project" value="InterPro"/>
</dbReference>
<sequence length="134" mass="15450">MTTEFFMPMHPPTVTHHDKKITVKNGKAIMYDSTELKAARSKLTAHLAEHIPQEPYSGAVRLMVKWCFSNTGTKHRDGEWKTSKPDTDNLEKALKDCMTRLHFWRDDAQVTSEICEKFWAAVPGIYVRIEELPC</sequence>
<accession>A0A8S5TMH6</accession>
<reference evidence="1" key="1">
    <citation type="journal article" date="2021" name="Proc. Natl. Acad. Sci. U.S.A.">
        <title>A Catalog of Tens of Thousands of Viruses from Human Metagenomes Reveals Hidden Associations with Chronic Diseases.</title>
        <authorList>
            <person name="Tisza M.J."/>
            <person name="Buck C.B."/>
        </authorList>
    </citation>
    <scope>NUCLEOTIDE SEQUENCE</scope>
    <source>
        <strain evidence="1">Ct9UA16</strain>
    </source>
</reference>
<protein>
    <submittedName>
        <fullName evidence="1">Endodeoxyribonuclease RusA</fullName>
    </submittedName>
</protein>
<dbReference type="SUPFAM" id="SSF103084">
    <property type="entry name" value="Holliday junction resolvase RusA"/>
    <property type="match status" value="1"/>
</dbReference>
<dbReference type="GO" id="GO:0006281">
    <property type="term" value="P:DNA repair"/>
    <property type="evidence" value="ECO:0007669"/>
    <property type="project" value="InterPro"/>
</dbReference>
<dbReference type="EMBL" id="BK032859">
    <property type="protein sequence ID" value="DAF64384.1"/>
    <property type="molecule type" value="Genomic_DNA"/>
</dbReference>
<dbReference type="InterPro" id="IPR036614">
    <property type="entry name" value="RusA-like_sf"/>
</dbReference>
<dbReference type="Gene3D" id="3.30.1330.70">
    <property type="entry name" value="Holliday junction resolvase RusA"/>
    <property type="match status" value="1"/>
</dbReference>
<name>A0A8S5TMH6_9CAUD</name>
<dbReference type="GO" id="GO:0000287">
    <property type="term" value="F:magnesium ion binding"/>
    <property type="evidence" value="ECO:0007669"/>
    <property type="project" value="InterPro"/>
</dbReference>